<proteinExistence type="predicted"/>
<feature type="compositionally biased region" description="Basic and acidic residues" evidence="1">
    <location>
        <begin position="124"/>
        <end position="134"/>
    </location>
</feature>
<dbReference type="EMBL" id="CM029045">
    <property type="protein sequence ID" value="KAG2595554.1"/>
    <property type="molecule type" value="Genomic_DNA"/>
</dbReference>
<accession>A0A8T0SDM7</accession>
<feature type="compositionally biased region" description="Basic and acidic residues" evidence="1">
    <location>
        <begin position="48"/>
        <end position="57"/>
    </location>
</feature>
<name>A0A8T0SDM7_PANVG</name>
<reference evidence="2" key="1">
    <citation type="submission" date="2020-05" db="EMBL/GenBank/DDBJ databases">
        <title>WGS assembly of Panicum virgatum.</title>
        <authorList>
            <person name="Lovell J.T."/>
            <person name="Jenkins J."/>
            <person name="Shu S."/>
            <person name="Juenger T.E."/>
            <person name="Schmutz J."/>
        </authorList>
    </citation>
    <scope>NUCLEOTIDE SEQUENCE</scope>
    <source>
        <strain evidence="2">AP13</strain>
    </source>
</reference>
<evidence type="ECO:0000256" key="1">
    <source>
        <dbReference type="SAM" id="MobiDB-lite"/>
    </source>
</evidence>
<feature type="compositionally biased region" description="Basic residues" evidence="1">
    <location>
        <begin position="104"/>
        <end position="113"/>
    </location>
</feature>
<evidence type="ECO:0000313" key="3">
    <source>
        <dbReference type="Proteomes" id="UP000823388"/>
    </source>
</evidence>
<organism evidence="2 3">
    <name type="scientific">Panicum virgatum</name>
    <name type="common">Blackwell switchgrass</name>
    <dbReference type="NCBI Taxonomy" id="38727"/>
    <lineage>
        <taxon>Eukaryota</taxon>
        <taxon>Viridiplantae</taxon>
        <taxon>Streptophyta</taxon>
        <taxon>Embryophyta</taxon>
        <taxon>Tracheophyta</taxon>
        <taxon>Spermatophyta</taxon>
        <taxon>Magnoliopsida</taxon>
        <taxon>Liliopsida</taxon>
        <taxon>Poales</taxon>
        <taxon>Poaceae</taxon>
        <taxon>PACMAD clade</taxon>
        <taxon>Panicoideae</taxon>
        <taxon>Panicodae</taxon>
        <taxon>Paniceae</taxon>
        <taxon>Panicinae</taxon>
        <taxon>Panicum</taxon>
        <taxon>Panicum sect. Hiantes</taxon>
    </lineage>
</organism>
<feature type="region of interest" description="Disordered" evidence="1">
    <location>
        <begin position="1"/>
        <end position="57"/>
    </location>
</feature>
<protein>
    <submittedName>
        <fullName evidence="2">Uncharacterized protein</fullName>
    </submittedName>
</protein>
<evidence type="ECO:0000313" key="2">
    <source>
        <dbReference type="EMBL" id="KAG2595554.1"/>
    </source>
</evidence>
<dbReference type="AlphaFoldDB" id="A0A8T0SDM7"/>
<gene>
    <name evidence="2" type="ORF">PVAP13_5KG083000</name>
</gene>
<dbReference type="Proteomes" id="UP000823388">
    <property type="component" value="Chromosome 5K"/>
</dbReference>
<feature type="compositionally biased region" description="Basic and acidic residues" evidence="1">
    <location>
        <begin position="85"/>
        <end position="103"/>
    </location>
</feature>
<sequence>MEKGAAGSGMANQPENDKPISMANQPGGQAARVENDTPSASSTPPPQRKKDWTPEERNAAKEFIRALIEDYNVYAAMTEDDVEEEYRRAGKLDKYDPERELQKRSARVAKKHPPPAGFYPGLEEYLKLRDDEED</sequence>
<keyword evidence="3" id="KW-1185">Reference proteome</keyword>
<comment type="caution">
    <text evidence="2">The sequence shown here is derived from an EMBL/GenBank/DDBJ whole genome shotgun (WGS) entry which is preliminary data.</text>
</comment>
<feature type="region of interest" description="Disordered" evidence="1">
    <location>
        <begin position="80"/>
        <end position="134"/>
    </location>
</feature>